<evidence type="ECO:0000313" key="17">
    <source>
        <dbReference type="RefSeq" id="XP_032826129.1"/>
    </source>
</evidence>
<evidence type="ECO:0000256" key="10">
    <source>
        <dbReference type="ARBA" id="ARBA00039099"/>
    </source>
</evidence>
<evidence type="ECO:0000256" key="14">
    <source>
        <dbReference type="SAM" id="MobiDB-lite"/>
    </source>
</evidence>
<proteinExistence type="inferred from homology"/>
<feature type="region of interest" description="Disordered" evidence="14">
    <location>
        <begin position="550"/>
        <end position="599"/>
    </location>
</feature>
<evidence type="ECO:0000256" key="9">
    <source>
        <dbReference type="ARBA" id="ARBA00022884"/>
    </source>
</evidence>
<evidence type="ECO:0000256" key="7">
    <source>
        <dbReference type="ARBA" id="ARBA00022771"/>
    </source>
</evidence>
<dbReference type="InterPro" id="IPR029063">
    <property type="entry name" value="SAM-dependent_MTases_sf"/>
</dbReference>
<dbReference type="PROSITE" id="PS50103">
    <property type="entry name" value="ZF_C3H1"/>
    <property type="match status" value="1"/>
</dbReference>
<dbReference type="SUPFAM" id="SSF90229">
    <property type="entry name" value="CCCH zinc finger"/>
    <property type="match status" value="1"/>
</dbReference>
<keyword evidence="5 13" id="KW-0819">tRNA processing</keyword>
<evidence type="ECO:0000256" key="6">
    <source>
        <dbReference type="ARBA" id="ARBA00022723"/>
    </source>
</evidence>
<dbReference type="Pfam" id="PF02005">
    <property type="entry name" value="TRM"/>
    <property type="match status" value="1"/>
</dbReference>
<dbReference type="InterPro" id="IPR036855">
    <property type="entry name" value="Znf_CCCH_sf"/>
</dbReference>
<dbReference type="PROSITE" id="PS51626">
    <property type="entry name" value="SAM_MT_TRM1"/>
    <property type="match status" value="1"/>
</dbReference>
<protein>
    <recommendedName>
        <fullName evidence="10 13">tRNA (guanine(26)-N(2))-dimethyltransferase</fullName>
        <ecNumber evidence="10 13">2.1.1.216</ecNumber>
    </recommendedName>
</protein>
<feature type="region of interest" description="Disordered" evidence="14">
    <location>
        <begin position="625"/>
        <end position="651"/>
    </location>
</feature>
<dbReference type="EC" id="2.1.1.216" evidence="10 13"/>
<feature type="zinc finger region" description="C3H1-type" evidence="12">
    <location>
        <begin position="600"/>
        <end position="627"/>
    </location>
</feature>
<evidence type="ECO:0000256" key="13">
    <source>
        <dbReference type="PROSITE-ProRule" id="PRU00958"/>
    </source>
</evidence>
<keyword evidence="3 13" id="KW-0808">Transferase</keyword>
<dbReference type="FunFam" id="3.30.56.70:FF:000001">
    <property type="entry name" value="tRNA (guanine(26)-N(2))-dimethyltransferase"/>
    <property type="match status" value="1"/>
</dbReference>
<keyword evidence="7 12" id="KW-0863">Zinc-finger</keyword>
<dbReference type="PANTHER" id="PTHR10631">
    <property type="entry name" value="N 2 ,N 2 -DIMETHYLGUANOSINE TRNA METHYLTRANSFERASE"/>
    <property type="match status" value="1"/>
</dbReference>
<dbReference type="Gene3D" id="3.30.56.70">
    <property type="entry name" value="N2,N2-dimethylguanosine tRNA methyltransferase, C-terminal domain"/>
    <property type="match status" value="1"/>
</dbReference>
<dbReference type="GO" id="GO:0000049">
    <property type="term" value="F:tRNA binding"/>
    <property type="evidence" value="ECO:0007669"/>
    <property type="project" value="UniProtKB-UniRule"/>
</dbReference>
<dbReference type="InterPro" id="IPR042296">
    <property type="entry name" value="tRNA_met_Trm1_C"/>
</dbReference>
<keyword evidence="9 13" id="KW-0694">RNA-binding</keyword>
<dbReference type="RefSeq" id="XP_032826129.1">
    <property type="nucleotide sequence ID" value="XM_032970238.1"/>
</dbReference>
<dbReference type="InterPro" id="IPR000571">
    <property type="entry name" value="Znf_CCCH"/>
</dbReference>
<evidence type="ECO:0000256" key="2">
    <source>
        <dbReference type="ARBA" id="ARBA00022603"/>
    </source>
</evidence>
<gene>
    <name evidence="17" type="primary">TRMT1</name>
</gene>
<evidence type="ECO:0000256" key="3">
    <source>
        <dbReference type="ARBA" id="ARBA00022679"/>
    </source>
</evidence>
<dbReference type="CDD" id="cd02440">
    <property type="entry name" value="AdoMet_MTases"/>
    <property type="match status" value="1"/>
</dbReference>
<accession>A0AAJ7X953</accession>
<keyword evidence="6 12" id="KW-0479">Metal-binding</keyword>
<dbReference type="InterPro" id="IPR002905">
    <property type="entry name" value="Trm1"/>
</dbReference>
<keyword evidence="4 13" id="KW-0949">S-adenosyl-L-methionine</keyword>
<dbReference type="Gene3D" id="3.40.50.150">
    <property type="entry name" value="Vaccinia Virus protein VP39"/>
    <property type="match status" value="1"/>
</dbReference>
<keyword evidence="8 12" id="KW-0862">Zinc</keyword>
<dbReference type="SMART" id="SM00356">
    <property type="entry name" value="ZnF_C3H1"/>
    <property type="match status" value="1"/>
</dbReference>
<dbReference type="GO" id="GO:0160104">
    <property type="term" value="F:tRNA (guanine(26)-N2)-dimethyltransferase activity"/>
    <property type="evidence" value="ECO:0007669"/>
    <property type="project" value="UniProtKB-UniRule"/>
</dbReference>
<feature type="compositionally biased region" description="Basic residues" evidence="14">
    <location>
        <begin position="585"/>
        <end position="594"/>
    </location>
</feature>
<comment type="similarity">
    <text evidence="13">Belongs to the class I-like SAM-binding methyltransferase superfamily. Trm1 family.</text>
</comment>
<dbReference type="CTD" id="55621"/>
<dbReference type="GO" id="GO:0002940">
    <property type="term" value="P:tRNA N2-guanine methylation"/>
    <property type="evidence" value="ECO:0007669"/>
    <property type="project" value="TreeGrafter"/>
</dbReference>
<feature type="region of interest" description="Disordered" evidence="14">
    <location>
        <begin position="19"/>
        <end position="51"/>
    </location>
</feature>
<organism evidence="16 17">
    <name type="scientific">Petromyzon marinus</name>
    <name type="common">Sea lamprey</name>
    <dbReference type="NCBI Taxonomy" id="7757"/>
    <lineage>
        <taxon>Eukaryota</taxon>
        <taxon>Metazoa</taxon>
        <taxon>Chordata</taxon>
        <taxon>Craniata</taxon>
        <taxon>Vertebrata</taxon>
        <taxon>Cyclostomata</taxon>
        <taxon>Hyperoartia</taxon>
        <taxon>Petromyzontiformes</taxon>
        <taxon>Petromyzontidae</taxon>
        <taxon>Petromyzon</taxon>
    </lineage>
</organism>
<reference evidence="17" key="1">
    <citation type="submission" date="2025-08" db="UniProtKB">
        <authorList>
            <consortium name="RefSeq"/>
        </authorList>
    </citation>
    <scope>IDENTIFICATION</scope>
    <source>
        <tissue evidence="17">Sperm</tissue>
    </source>
</reference>
<evidence type="ECO:0000256" key="11">
    <source>
        <dbReference type="ARBA" id="ARBA00051897"/>
    </source>
</evidence>
<dbReference type="NCBIfam" id="TIGR00308">
    <property type="entry name" value="TRM1"/>
    <property type="match status" value="1"/>
</dbReference>
<comment type="catalytic activity">
    <reaction evidence="11 13">
        <text>guanosine(26) in tRNA + 2 S-adenosyl-L-methionine = N(2)-dimethylguanosine(26) in tRNA + 2 S-adenosyl-L-homocysteine + 2 H(+)</text>
        <dbReference type="Rhea" id="RHEA:43140"/>
        <dbReference type="Rhea" id="RHEA-COMP:10359"/>
        <dbReference type="Rhea" id="RHEA-COMP:10360"/>
        <dbReference type="ChEBI" id="CHEBI:15378"/>
        <dbReference type="ChEBI" id="CHEBI:57856"/>
        <dbReference type="ChEBI" id="CHEBI:59789"/>
        <dbReference type="ChEBI" id="CHEBI:74269"/>
        <dbReference type="ChEBI" id="CHEBI:74513"/>
        <dbReference type="EC" id="2.1.1.216"/>
    </reaction>
</comment>
<dbReference type="PANTHER" id="PTHR10631:SF3">
    <property type="entry name" value="TRNA (GUANINE(26)-N(2))-DIMETHYLTRANSFERASE"/>
    <property type="match status" value="1"/>
</dbReference>
<feature type="compositionally biased region" description="Pro residues" evidence="14">
    <location>
        <begin position="21"/>
        <end position="30"/>
    </location>
</feature>
<evidence type="ECO:0000313" key="16">
    <source>
        <dbReference type="Proteomes" id="UP001318040"/>
    </source>
</evidence>
<dbReference type="Pfam" id="PF18044">
    <property type="entry name" value="zf-CCCH_4"/>
    <property type="match status" value="1"/>
</dbReference>
<dbReference type="Gene3D" id="2.30.30.1190">
    <property type="match status" value="1"/>
</dbReference>
<dbReference type="InterPro" id="IPR041367">
    <property type="entry name" value="Znf-CCCH_4"/>
</dbReference>
<dbReference type="GO" id="GO:0005634">
    <property type="term" value="C:nucleus"/>
    <property type="evidence" value="ECO:0007669"/>
    <property type="project" value="TreeGrafter"/>
</dbReference>
<evidence type="ECO:0000256" key="8">
    <source>
        <dbReference type="ARBA" id="ARBA00022833"/>
    </source>
</evidence>
<name>A0AAJ7X953_PETMA</name>
<evidence type="ECO:0000259" key="15">
    <source>
        <dbReference type="PROSITE" id="PS50103"/>
    </source>
</evidence>
<sequence length="651" mass="72365">MHWGSRLASVLPRRFLRPVPLRTPPPPPPLSVSGMATTTSHETPESNAAEIEPKKTCEEVDLGTSGSIISEGKARIFFPNLSEVFYNPVQEFNRDITSAVVTEFIRERLHERRIRVVVPGEESRVVVSLSDGPESPGSVSAASPQYAEKQAYVGVKCEEGVKVLEALAASGLRSIRFAKEIPGIKSIITNDFSKNAVAAINKNIEMNQVQHLVTASYSDASMLMYKSKNHKESFDVVDLDPYGSPVQFLDAAVQSVNEGGLLCVTCTDMAVMAGNSGETCYSKYGSMSLKAKFCHEMALRIILHCLDLHSNRYHRYIVPLLAISADFYIRVFVRIFSGQAKVKMSASKQALVYNCVGCGSFHLQPMGKSTAHNSGLKFTAATGPPVGPNCENCGQRHHLGGPIWTGAIHDINYVQKIISAVEANRTRFKTSDRIIGMLAVVTEELQDCPLYYGLDQLSSVIRCNTPSLLEFRSAVLHAGYRVSLSHACKNAIKTDAPPHVIWDIMRGWEKKWPAKKERLLETMPGFQILKKPASFEACFTLREDANPISRRKGLKRFQENPLPNWGPKARAKPGGGIQESEENKRKRQQGKRKATYSDPSLKAYPCKRFKKGICTFGDKCKYSHDQEVSRETGQDQQEELEHRDSKRETDP</sequence>
<evidence type="ECO:0000256" key="4">
    <source>
        <dbReference type="ARBA" id="ARBA00022691"/>
    </source>
</evidence>
<dbReference type="GO" id="GO:0008270">
    <property type="term" value="F:zinc ion binding"/>
    <property type="evidence" value="ECO:0007669"/>
    <property type="project" value="UniProtKB-KW"/>
</dbReference>
<keyword evidence="2 13" id="KW-0489">Methyltransferase</keyword>
<dbReference type="GeneID" id="116951548"/>
<feature type="domain" description="C3H1-type" evidence="15">
    <location>
        <begin position="600"/>
        <end position="627"/>
    </location>
</feature>
<keyword evidence="1 13" id="KW-0820">tRNA-binding</keyword>
<keyword evidence="16" id="KW-1185">Reference proteome</keyword>
<dbReference type="KEGG" id="pmrn:116951548"/>
<evidence type="ECO:0000256" key="1">
    <source>
        <dbReference type="ARBA" id="ARBA00022555"/>
    </source>
</evidence>
<dbReference type="AlphaFoldDB" id="A0AAJ7X953"/>
<dbReference type="Proteomes" id="UP001318040">
    <property type="component" value="Chromosome 43"/>
</dbReference>
<dbReference type="SUPFAM" id="SSF53335">
    <property type="entry name" value="S-adenosyl-L-methionine-dependent methyltransferases"/>
    <property type="match status" value="1"/>
</dbReference>
<evidence type="ECO:0000256" key="12">
    <source>
        <dbReference type="PROSITE-ProRule" id="PRU00723"/>
    </source>
</evidence>
<evidence type="ECO:0000256" key="5">
    <source>
        <dbReference type="ARBA" id="ARBA00022694"/>
    </source>
</evidence>